<keyword evidence="3" id="KW-0677">Repeat</keyword>
<evidence type="ECO:0000256" key="6">
    <source>
        <dbReference type="PROSITE-ProRule" id="PRU00339"/>
    </source>
</evidence>
<dbReference type="PANTHER" id="PTHR22904:SF533">
    <property type="entry name" value="HSP70-HSP90 ORGANIZING PROTEIN 3"/>
    <property type="match status" value="1"/>
</dbReference>
<dbReference type="GO" id="GO:0051879">
    <property type="term" value="F:Hsp90 protein binding"/>
    <property type="evidence" value="ECO:0007669"/>
    <property type="project" value="TreeGrafter"/>
</dbReference>
<dbReference type="Pfam" id="PF00515">
    <property type="entry name" value="TPR_1"/>
    <property type="match status" value="1"/>
</dbReference>
<accession>A0A7J0G591</accession>
<evidence type="ECO:0000256" key="4">
    <source>
        <dbReference type="ARBA" id="ARBA00022803"/>
    </source>
</evidence>
<dbReference type="InterPro" id="IPR041243">
    <property type="entry name" value="STI1/HOP_DP"/>
</dbReference>
<evidence type="ECO:0000256" key="2">
    <source>
        <dbReference type="ARBA" id="ARBA00022490"/>
    </source>
</evidence>
<dbReference type="OrthoDB" id="348976at2759"/>
<evidence type="ECO:0000313" key="8">
    <source>
        <dbReference type="EMBL" id="GFZ05937.1"/>
    </source>
</evidence>
<sequence length="372" mass="42110">MGLPRYDDAVSAYKNGLEIDPNNEALKSGLAAASGTSFTSPLGDVFAGSEMWARLESDPTTRAFLQQGDFKNKMLDVQENPSTLNRHLKDPRIVQALGSEALTLHRPEEFRLVRARTKRDCTEKDHEVERRKLGFRYDEAAAAEEEEAFDGGLSRARHRVVLGLGINTSDYEKLEVTLKGYGVPTVKVSRIDWLRNAAGLADPNYWWGTLRPRSVLDWYLKRVDEAVNEANKLAEADSYRVAIRPLLEEDGNVVEVALIKDKRTGQQQAYRNRAACYIKLGAMPEGLKDAVKCIELDPSFARGYSRKGITQFFMKEYDKALEMYQEGLKHEPRNQELLDGVRRCVEQINILTQFGYYCFYSCLASFGMIALN</sequence>
<feature type="repeat" description="TPR" evidence="6">
    <location>
        <begin position="301"/>
        <end position="334"/>
    </location>
</feature>
<evidence type="ECO:0000256" key="5">
    <source>
        <dbReference type="ARBA" id="ARBA00023186"/>
    </source>
</evidence>
<dbReference type="EMBL" id="BJWL01000018">
    <property type="protein sequence ID" value="GFZ05937.1"/>
    <property type="molecule type" value="Genomic_DNA"/>
</dbReference>
<gene>
    <name evidence="8" type="ORF">Acr_18g0001070</name>
</gene>
<keyword evidence="4 6" id="KW-0802">TPR repeat</keyword>
<proteinExistence type="predicted"/>
<reference evidence="8 9" key="1">
    <citation type="submission" date="2019-07" db="EMBL/GenBank/DDBJ databases">
        <title>De Novo Assembly of kiwifruit Actinidia rufa.</title>
        <authorList>
            <person name="Sugita-Konishi S."/>
            <person name="Sato K."/>
            <person name="Mori E."/>
            <person name="Abe Y."/>
            <person name="Kisaki G."/>
            <person name="Hamano K."/>
            <person name="Suezawa K."/>
            <person name="Otani M."/>
            <person name="Fukuda T."/>
            <person name="Manabe T."/>
            <person name="Gomi K."/>
            <person name="Tabuchi M."/>
            <person name="Akimitsu K."/>
            <person name="Kataoka I."/>
        </authorList>
    </citation>
    <scope>NUCLEOTIDE SEQUENCE [LARGE SCALE GENOMIC DNA]</scope>
    <source>
        <strain evidence="9">cv. Fuchu</strain>
    </source>
</reference>
<name>A0A7J0G591_9ERIC</name>
<dbReference type="SUPFAM" id="SSF48452">
    <property type="entry name" value="TPR-like"/>
    <property type="match status" value="1"/>
</dbReference>
<evidence type="ECO:0000256" key="3">
    <source>
        <dbReference type="ARBA" id="ARBA00022737"/>
    </source>
</evidence>
<dbReference type="AlphaFoldDB" id="A0A7J0G591"/>
<dbReference type="InterPro" id="IPR011990">
    <property type="entry name" value="TPR-like_helical_dom_sf"/>
</dbReference>
<evidence type="ECO:0000259" key="7">
    <source>
        <dbReference type="SMART" id="SM00727"/>
    </source>
</evidence>
<keyword evidence="5" id="KW-0143">Chaperone</keyword>
<comment type="subcellular location">
    <subcellularLocation>
        <location evidence="1">Cytoplasm</location>
    </subcellularLocation>
</comment>
<dbReference type="Gene3D" id="1.25.40.10">
    <property type="entry name" value="Tetratricopeptide repeat domain"/>
    <property type="match status" value="1"/>
</dbReference>
<dbReference type="InterPro" id="IPR019734">
    <property type="entry name" value="TPR_rpt"/>
</dbReference>
<dbReference type="PROSITE" id="PS50005">
    <property type="entry name" value="TPR"/>
    <property type="match status" value="1"/>
</dbReference>
<evidence type="ECO:0000313" key="9">
    <source>
        <dbReference type="Proteomes" id="UP000585474"/>
    </source>
</evidence>
<dbReference type="SMART" id="SM00727">
    <property type="entry name" value="STI1"/>
    <property type="match status" value="1"/>
</dbReference>
<protein>
    <submittedName>
        <fullName evidence="8">Stress-inducible protein</fullName>
    </submittedName>
</protein>
<comment type="caution">
    <text evidence="8">The sequence shown here is derived from an EMBL/GenBank/DDBJ whole genome shotgun (WGS) entry which is preliminary data.</text>
</comment>
<feature type="domain" description="STI1" evidence="7">
    <location>
        <begin position="48"/>
        <end position="97"/>
    </location>
</feature>
<organism evidence="8 9">
    <name type="scientific">Actinidia rufa</name>
    <dbReference type="NCBI Taxonomy" id="165716"/>
    <lineage>
        <taxon>Eukaryota</taxon>
        <taxon>Viridiplantae</taxon>
        <taxon>Streptophyta</taxon>
        <taxon>Embryophyta</taxon>
        <taxon>Tracheophyta</taxon>
        <taxon>Spermatophyta</taxon>
        <taxon>Magnoliopsida</taxon>
        <taxon>eudicotyledons</taxon>
        <taxon>Gunneridae</taxon>
        <taxon>Pentapetalae</taxon>
        <taxon>asterids</taxon>
        <taxon>Ericales</taxon>
        <taxon>Actinidiaceae</taxon>
        <taxon>Actinidia</taxon>
    </lineage>
</organism>
<evidence type="ECO:0000256" key="1">
    <source>
        <dbReference type="ARBA" id="ARBA00004496"/>
    </source>
</evidence>
<dbReference type="Gene3D" id="1.10.260.100">
    <property type="match status" value="1"/>
</dbReference>
<dbReference type="InterPro" id="IPR006636">
    <property type="entry name" value="STI1_HS-bd"/>
</dbReference>
<keyword evidence="9" id="KW-1185">Reference proteome</keyword>
<dbReference type="Proteomes" id="UP000585474">
    <property type="component" value="Unassembled WGS sequence"/>
</dbReference>
<dbReference type="Pfam" id="PF17830">
    <property type="entry name" value="STI1-HOP_DP"/>
    <property type="match status" value="1"/>
</dbReference>
<dbReference type="SMART" id="SM00028">
    <property type="entry name" value="TPR"/>
    <property type="match status" value="2"/>
</dbReference>
<keyword evidence="2" id="KW-0963">Cytoplasm</keyword>
<dbReference type="PANTHER" id="PTHR22904">
    <property type="entry name" value="TPR REPEAT CONTAINING PROTEIN"/>
    <property type="match status" value="1"/>
</dbReference>
<dbReference type="GO" id="GO:0005737">
    <property type="term" value="C:cytoplasm"/>
    <property type="evidence" value="ECO:0007669"/>
    <property type="project" value="UniProtKB-SubCell"/>
</dbReference>